<dbReference type="Pfam" id="PF13463">
    <property type="entry name" value="HTH_27"/>
    <property type="match status" value="1"/>
</dbReference>
<evidence type="ECO:0000313" key="3">
    <source>
        <dbReference type="Proteomes" id="UP000246722"/>
    </source>
</evidence>
<dbReference type="AlphaFoldDB" id="A0A317ZKN5"/>
<dbReference type="EMBL" id="QHLY01000012">
    <property type="protein sequence ID" value="PXA67120.1"/>
    <property type="molecule type" value="Genomic_DNA"/>
</dbReference>
<gene>
    <name evidence="2" type="ORF">CTB96_10155</name>
</gene>
<organism evidence="2 3">
    <name type="scientific">Cryobacterium arcticum</name>
    <dbReference type="NCBI Taxonomy" id="670052"/>
    <lineage>
        <taxon>Bacteria</taxon>
        <taxon>Bacillati</taxon>
        <taxon>Actinomycetota</taxon>
        <taxon>Actinomycetes</taxon>
        <taxon>Micrococcales</taxon>
        <taxon>Microbacteriaceae</taxon>
        <taxon>Cryobacterium</taxon>
    </lineage>
</organism>
<comment type="caution">
    <text evidence="2">The sequence shown here is derived from an EMBL/GenBank/DDBJ whole genome shotgun (WGS) entry which is preliminary data.</text>
</comment>
<protein>
    <recommendedName>
        <fullName evidence="1">HTH marR-type domain-containing protein</fullName>
    </recommendedName>
</protein>
<evidence type="ECO:0000259" key="1">
    <source>
        <dbReference type="PROSITE" id="PS50995"/>
    </source>
</evidence>
<dbReference type="Proteomes" id="UP000246722">
    <property type="component" value="Unassembled WGS sequence"/>
</dbReference>
<proteinExistence type="predicted"/>
<dbReference type="PANTHER" id="PTHR33164:SF57">
    <property type="entry name" value="MARR-FAMILY TRANSCRIPTIONAL REGULATOR"/>
    <property type="match status" value="1"/>
</dbReference>
<dbReference type="SMART" id="SM00347">
    <property type="entry name" value="HTH_MARR"/>
    <property type="match status" value="1"/>
</dbReference>
<dbReference type="InterPro" id="IPR036390">
    <property type="entry name" value="WH_DNA-bd_sf"/>
</dbReference>
<dbReference type="Gene3D" id="1.10.10.10">
    <property type="entry name" value="Winged helix-like DNA-binding domain superfamily/Winged helix DNA-binding domain"/>
    <property type="match status" value="1"/>
</dbReference>
<dbReference type="InterPro" id="IPR039422">
    <property type="entry name" value="MarR/SlyA-like"/>
</dbReference>
<dbReference type="GO" id="GO:0003700">
    <property type="term" value="F:DNA-binding transcription factor activity"/>
    <property type="evidence" value="ECO:0007669"/>
    <property type="project" value="InterPro"/>
</dbReference>
<feature type="domain" description="HTH marR-type" evidence="1">
    <location>
        <begin position="20"/>
        <end position="155"/>
    </location>
</feature>
<sequence length="177" mass="18788">MANSPADDARNGASSLPYASEQLAALLEVLSVWSSGTFIRGLAVGAGVDLDATSIVAITLLARDGEQRASALATRLRVGASAISKLSNRMGALGLVEKRPDPDDSRATLLRLTPAGAAAANALVRAGDDMVNELMLMWPDDDRVQFDRLLRQFRDDAITHAIRIEAATLPPATPRKK</sequence>
<dbReference type="InterPro" id="IPR000835">
    <property type="entry name" value="HTH_MarR-typ"/>
</dbReference>
<dbReference type="GO" id="GO:0006950">
    <property type="term" value="P:response to stress"/>
    <property type="evidence" value="ECO:0007669"/>
    <property type="project" value="TreeGrafter"/>
</dbReference>
<accession>A0A317ZKN5</accession>
<name>A0A317ZKN5_9MICO</name>
<keyword evidence="3" id="KW-1185">Reference proteome</keyword>
<dbReference type="PANTHER" id="PTHR33164">
    <property type="entry name" value="TRANSCRIPTIONAL REGULATOR, MARR FAMILY"/>
    <property type="match status" value="1"/>
</dbReference>
<reference evidence="2 3" key="1">
    <citation type="submission" date="2018-05" db="EMBL/GenBank/DDBJ databases">
        <title>Genetic diversity of glacier-inhabiting Cryobacterium bacteria in China and description of Cryobacterium mengkeensis sp. nov. and Arthrobacter glacialis sp. nov.</title>
        <authorList>
            <person name="Liu Q."/>
            <person name="Xin Y.-H."/>
        </authorList>
    </citation>
    <scope>NUCLEOTIDE SEQUENCE [LARGE SCALE GENOMIC DNA]</scope>
    <source>
        <strain evidence="2 3">SK-1</strain>
    </source>
</reference>
<dbReference type="OrthoDB" id="9154853at2"/>
<dbReference type="InterPro" id="IPR036388">
    <property type="entry name" value="WH-like_DNA-bd_sf"/>
</dbReference>
<dbReference type="SUPFAM" id="SSF46785">
    <property type="entry name" value="Winged helix' DNA-binding domain"/>
    <property type="match status" value="1"/>
</dbReference>
<dbReference type="RefSeq" id="WP_110126804.1">
    <property type="nucleotide sequence ID" value="NZ_QHLY01000012.1"/>
</dbReference>
<dbReference type="PROSITE" id="PS50995">
    <property type="entry name" value="HTH_MARR_2"/>
    <property type="match status" value="1"/>
</dbReference>
<evidence type="ECO:0000313" key="2">
    <source>
        <dbReference type="EMBL" id="PXA67120.1"/>
    </source>
</evidence>